<evidence type="ECO:0000313" key="4">
    <source>
        <dbReference type="EMBL" id="SFH43212.1"/>
    </source>
</evidence>
<dbReference type="AlphaFoldDB" id="A0A1I2ZZ89"/>
<keyword evidence="5" id="KW-1185">Reference proteome</keyword>
<organism evidence="4 5">
    <name type="scientific">Modicisalibacter xianhensis</name>
    <dbReference type="NCBI Taxonomy" id="442341"/>
    <lineage>
        <taxon>Bacteria</taxon>
        <taxon>Pseudomonadati</taxon>
        <taxon>Pseudomonadota</taxon>
        <taxon>Gammaproteobacteria</taxon>
        <taxon>Oceanospirillales</taxon>
        <taxon>Halomonadaceae</taxon>
        <taxon>Modicisalibacter</taxon>
    </lineage>
</organism>
<feature type="signal peptide" evidence="2">
    <location>
        <begin position="1"/>
        <end position="23"/>
    </location>
</feature>
<dbReference type="STRING" id="442341.SAMN04487959_10439"/>
<dbReference type="Proteomes" id="UP000199040">
    <property type="component" value="Unassembled WGS sequence"/>
</dbReference>
<evidence type="ECO:0000256" key="1">
    <source>
        <dbReference type="ARBA" id="ARBA00022729"/>
    </source>
</evidence>
<feature type="chain" id="PRO_5011526810" evidence="2">
    <location>
        <begin position="24"/>
        <end position="174"/>
    </location>
</feature>
<dbReference type="RefSeq" id="WP_244890884.1">
    <property type="nucleotide sequence ID" value="NZ_FOPY01000004.1"/>
</dbReference>
<dbReference type="Pfam" id="PF13505">
    <property type="entry name" value="OMP_b-brl"/>
    <property type="match status" value="1"/>
</dbReference>
<evidence type="ECO:0000313" key="5">
    <source>
        <dbReference type="Proteomes" id="UP000199040"/>
    </source>
</evidence>
<dbReference type="SUPFAM" id="SSF56925">
    <property type="entry name" value="OMPA-like"/>
    <property type="match status" value="1"/>
</dbReference>
<evidence type="ECO:0000259" key="3">
    <source>
        <dbReference type="Pfam" id="PF13505"/>
    </source>
</evidence>
<dbReference type="Gene3D" id="2.40.160.20">
    <property type="match status" value="1"/>
</dbReference>
<name>A0A1I2ZZ89_9GAMM</name>
<evidence type="ECO:0000256" key="2">
    <source>
        <dbReference type="SAM" id="SignalP"/>
    </source>
</evidence>
<proteinExistence type="predicted"/>
<feature type="domain" description="Outer membrane protein beta-barrel" evidence="3">
    <location>
        <begin position="10"/>
        <end position="173"/>
    </location>
</feature>
<keyword evidence="1 2" id="KW-0732">Signal</keyword>
<protein>
    <submittedName>
        <fullName evidence="4">Outer membrane protein beta-barrel domain-containing protein</fullName>
    </submittedName>
</protein>
<dbReference type="EMBL" id="FOPY01000004">
    <property type="protein sequence ID" value="SFH43212.1"/>
    <property type="molecule type" value="Genomic_DNA"/>
</dbReference>
<dbReference type="InterPro" id="IPR011250">
    <property type="entry name" value="OMP/PagP_B-barrel"/>
</dbReference>
<dbReference type="InterPro" id="IPR027385">
    <property type="entry name" value="Beta-barrel_OMP"/>
</dbReference>
<sequence>MKKIMMFGGALLCFGLFATTAHAYHGSHKEKYAAADAFFWEYDPEGAPAVYDLGLRLRAGGLFNDFIGVEGHLAVGGADDEGRTKGDLDYLAGAYGKLILPIDRALHLYGLLGVSMLDGDFSPGDDNVVDLSGGFGAELGVAPNLAINADYMRYTDTSDAIFDAISIGVVYHFR</sequence>
<accession>A0A1I2ZZ89</accession>
<gene>
    <name evidence="4" type="ORF">SAMN04487959_10439</name>
</gene>
<reference evidence="4 5" key="1">
    <citation type="submission" date="2016-10" db="EMBL/GenBank/DDBJ databases">
        <authorList>
            <person name="de Groot N.N."/>
        </authorList>
    </citation>
    <scope>NUCLEOTIDE SEQUENCE [LARGE SCALE GENOMIC DNA]</scope>
    <source>
        <strain evidence="4 5">CGMCC 1.6848</strain>
    </source>
</reference>